<feature type="binding site" evidence="11">
    <location>
        <position position="283"/>
    </location>
    <ligand>
        <name>Mn(2+)</name>
        <dbReference type="ChEBI" id="CHEBI:29035"/>
        <label>2</label>
    </ligand>
</feature>
<dbReference type="EC" id="6.5.1.8" evidence="1"/>
<dbReference type="GO" id="GO:0042245">
    <property type="term" value="P:RNA repair"/>
    <property type="evidence" value="ECO:0007669"/>
    <property type="project" value="UniProtKB-KW"/>
</dbReference>
<dbReference type="PANTHER" id="PTHR43749">
    <property type="entry name" value="RNA-SPLICING LIGASE RTCB"/>
    <property type="match status" value="1"/>
</dbReference>
<name>D9SVM2_CLOC7</name>
<dbReference type="InterPro" id="IPR052915">
    <property type="entry name" value="RtcB-like"/>
</dbReference>
<dbReference type="PANTHER" id="PTHR43749:SF2">
    <property type="entry name" value="RNA-SPLICING LIGASE RTCB"/>
    <property type="match status" value="1"/>
</dbReference>
<dbReference type="KEGG" id="ccb:Clocel_3404"/>
<dbReference type="SUPFAM" id="SSF103365">
    <property type="entry name" value="Hypothetical protein PH1602"/>
    <property type="match status" value="1"/>
</dbReference>
<dbReference type="InterPro" id="IPR001233">
    <property type="entry name" value="RtcB"/>
</dbReference>
<dbReference type="STRING" id="573061.Clocel_3404"/>
<keyword evidence="2" id="KW-0436">Ligase</keyword>
<feature type="binding site" evidence="10">
    <location>
        <position position="316"/>
    </location>
    <ligand>
        <name>GMP</name>
        <dbReference type="ChEBI" id="CHEBI:58115"/>
    </ligand>
</feature>
<dbReference type="Proteomes" id="UP000002730">
    <property type="component" value="Chromosome"/>
</dbReference>
<evidence type="ECO:0000256" key="6">
    <source>
        <dbReference type="ARBA" id="ARBA00023134"/>
    </source>
</evidence>
<evidence type="ECO:0000256" key="1">
    <source>
        <dbReference type="ARBA" id="ARBA00012726"/>
    </source>
</evidence>
<reference evidence="12 13" key="1">
    <citation type="submission" date="2010-08" db="EMBL/GenBank/DDBJ databases">
        <title>Complete sequence of Clostridium cellulovorans 743B.</title>
        <authorList>
            <consortium name="US DOE Joint Genome Institute"/>
            <person name="Lucas S."/>
            <person name="Copeland A."/>
            <person name="Lapidus A."/>
            <person name="Cheng J.-F."/>
            <person name="Bruce D."/>
            <person name="Goodwin L."/>
            <person name="Pitluck S."/>
            <person name="Chertkov O."/>
            <person name="Detter J.C."/>
            <person name="Han C."/>
            <person name="Tapia R."/>
            <person name="Land M."/>
            <person name="Hauser L."/>
            <person name="Chang Y.-J."/>
            <person name="Jeffries C."/>
            <person name="Kyrpides N."/>
            <person name="Ivanova N."/>
            <person name="Mikhailova N."/>
            <person name="Hemme C.L."/>
            <person name="Woyke T."/>
        </authorList>
    </citation>
    <scope>NUCLEOTIDE SEQUENCE [LARGE SCALE GENOMIC DNA]</scope>
    <source>
        <strain evidence="13">ATCC 35296 / DSM 3052 / OCM 3 / 743B</strain>
    </source>
</reference>
<protein>
    <recommendedName>
        <fullName evidence="1">3'-phosphate/5'-hydroxy nucleic acid ligase</fullName>
        <ecNumber evidence="1">6.5.1.8</ecNumber>
    </recommendedName>
</protein>
<evidence type="ECO:0000256" key="10">
    <source>
        <dbReference type="PIRSR" id="PIRSR601233-2"/>
    </source>
</evidence>
<gene>
    <name evidence="12" type="ordered locus">Clocel_3404</name>
</gene>
<keyword evidence="6 10" id="KW-0342">GTP-binding</keyword>
<feature type="active site" description="GMP-histidine intermediate" evidence="9">
    <location>
        <position position="333"/>
    </location>
</feature>
<dbReference type="HOGENOM" id="CLU_022279_1_1_9"/>
<evidence type="ECO:0000256" key="5">
    <source>
        <dbReference type="ARBA" id="ARBA00022800"/>
    </source>
</evidence>
<keyword evidence="5" id="KW-0692">RNA repair</keyword>
<comment type="cofactor">
    <cofactor evidence="11">
        <name>Mn(2+)</name>
        <dbReference type="ChEBI" id="CHEBI:29035"/>
    </cofactor>
    <text evidence="11">Binds 2 manganese ions per subunit.</text>
</comment>
<dbReference type="GO" id="GO:0170057">
    <property type="term" value="F:RNA ligase (GTP) activity"/>
    <property type="evidence" value="ECO:0007669"/>
    <property type="project" value="UniProtKB-EC"/>
</dbReference>
<evidence type="ECO:0000256" key="7">
    <source>
        <dbReference type="ARBA" id="ARBA00023211"/>
    </source>
</evidence>
<dbReference type="GO" id="GO:0003909">
    <property type="term" value="F:DNA ligase activity"/>
    <property type="evidence" value="ECO:0007669"/>
    <property type="project" value="TreeGrafter"/>
</dbReference>
<dbReference type="Pfam" id="PF01139">
    <property type="entry name" value="RtcB"/>
    <property type="match status" value="2"/>
</dbReference>
<feature type="binding site" evidence="10">
    <location>
        <begin position="143"/>
        <end position="147"/>
    </location>
    <ligand>
        <name>GMP</name>
        <dbReference type="ChEBI" id="CHEBI:58115"/>
    </ligand>
</feature>
<dbReference type="RefSeq" id="WP_010073482.1">
    <property type="nucleotide sequence ID" value="NC_014393.1"/>
</dbReference>
<evidence type="ECO:0000313" key="13">
    <source>
        <dbReference type="Proteomes" id="UP000002730"/>
    </source>
</evidence>
<feature type="binding site" evidence="11">
    <location>
        <position position="161"/>
    </location>
    <ligand>
        <name>Mn(2+)</name>
        <dbReference type="ChEBI" id="CHEBI:29035"/>
        <label>2</label>
    </ligand>
</feature>
<dbReference type="OrthoDB" id="9802323at2"/>
<evidence type="ECO:0000313" key="12">
    <source>
        <dbReference type="EMBL" id="ADL53083.1"/>
    </source>
</evidence>
<keyword evidence="7 11" id="KW-0464">Manganese</keyword>
<dbReference type="EMBL" id="CP002160">
    <property type="protein sequence ID" value="ADL53083.1"/>
    <property type="molecule type" value="Genomic_DNA"/>
</dbReference>
<evidence type="ECO:0000256" key="4">
    <source>
        <dbReference type="ARBA" id="ARBA00022741"/>
    </source>
</evidence>
<dbReference type="GO" id="GO:0005525">
    <property type="term" value="F:GTP binding"/>
    <property type="evidence" value="ECO:0007669"/>
    <property type="project" value="UniProtKB-KW"/>
</dbReference>
<organism evidence="12 13">
    <name type="scientific">Clostridium cellulovorans (strain ATCC 35296 / DSM 3052 / OCM 3 / 743B)</name>
    <dbReference type="NCBI Taxonomy" id="573061"/>
    <lineage>
        <taxon>Bacteria</taxon>
        <taxon>Bacillati</taxon>
        <taxon>Bacillota</taxon>
        <taxon>Clostridia</taxon>
        <taxon>Eubacteriales</taxon>
        <taxon>Clostridiaceae</taxon>
        <taxon>Clostridium</taxon>
    </lineage>
</organism>
<dbReference type="Gene3D" id="3.90.1860.10">
    <property type="entry name" value="tRNA-splicing ligase RtcB"/>
    <property type="match status" value="2"/>
</dbReference>
<evidence type="ECO:0000256" key="8">
    <source>
        <dbReference type="ARBA" id="ARBA00047746"/>
    </source>
</evidence>
<keyword evidence="4 10" id="KW-0547">Nucleotide-binding</keyword>
<feature type="binding site" evidence="11">
    <location>
        <position position="72"/>
    </location>
    <ligand>
        <name>Mn(2+)</name>
        <dbReference type="ChEBI" id="CHEBI:29035"/>
        <label>1</label>
    </ligand>
</feature>
<proteinExistence type="predicted"/>
<comment type="catalytic activity">
    <reaction evidence="8">
        <text>a 3'-end 3'-phospho-ribonucleotide-RNA + a 5'-end dephospho-ribonucleoside-RNA + GTP = a ribonucleotidyl-ribonucleotide-RNA + GMP + diphosphate</text>
        <dbReference type="Rhea" id="RHEA:68076"/>
        <dbReference type="Rhea" id="RHEA-COMP:10463"/>
        <dbReference type="Rhea" id="RHEA-COMP:13936"/>
        <dbReference type="Rhea" id="RHEA-COMP:17355"/>
        <dbReference type="ChEBI" id="CHEBI:33019"/>
        <dbReference type="ChEBI" id="CHEBI:37565"/>
        <dbReference type="ChEBI" id="CHEBI:58115"/>
        <dbReference type="ChEBI" id="CHEBI:83062"/>
        <dbReference type="ChEBI" id="CHEBI:138284"/>
        <dbReference type="ChEBI" id="CHEBI:173118"/>
        <dbReference type="EC" id="6.5.1.8"/>
    </reaction>
</comment>
<feature type="binding site" evidence="10">
    <location>
        <begin position="283"/>
        <end position="284"/>
    </location>
    <ligand>
        <name>GMP</name>
        <dbReference type="ChEBI" id="CHEBI:58115"/>
    </ligand>
</feature>
<evidence type="ECO:0000256" key="3">
    <source>
        <dbReference type="ARBA" id="ARBA00022723"/>
    </source>
</evidence>
<dbReference type="eggNOG" id="COG1690">
    <property type="taxonomic scope" value="Bacteria"/>
</dbReference>
<evidence type="ECO:0000256" key="9">
    <source>
        <dbReference type="PIRSR" id="PIRSR601233-1"/>
    </source>
</evidence>
<feature type="binding site" evidence="10">
    <location>
        <begin position="309"/>
        <end position="312"/>
    </location>
    <ligand>
        <name>GMP</name>
        <dbReference type="ChEBI" id="CHEBI:58115"/>
    </ligand>
</feature>
<keyword evidence="13" id="KW-1185">Reference proteome</keyword>
<dbReference type="GO" id="GO:0030145">
    <property type="term" value="F:manganese ion binding"/>
    <property type="evidence" value="ECO:0007669"/>
    <property type="project" value="TreeGrafter"/>
</dbReference>
<keyword evidence="3 11" id="KW-0479">Metal-binding</keyword>
<dbReference type="GO" id="GO:0006396">
    <property type="term" value="P:RNA processing"/>
    <property type="evidence" value="ECO:0007669"/>
    <property type="project" value="InterPro"/>
</dbReference>
<dbReference type="InterPro" id="IPR036025">
    <property type="entry name" value="RtcB-like_sf"/>
</dbReference>
<sequence>MKIVQGKYNTAKVFTNNIAEEAIEQLVELCNQPFVEGCKVRIMPDTHKGSGCVIGFTADLGDKVIPNIVGVDIGCGMLTVNLGKVDLDLEMLDKVINKYIPSGKNTHEGRTVRFEKLQDLKCFRDLKNTKRIERSIGTLGGGNHFIEVDKGDDGTVYLVIHSGSRNLGTQVADLYQNLAIDLCSGKEDYFIKRDEIIKNFKECGKRKEIEKELKFLKKNYDQLNPVYPRDLCFLTGKYREEYLHDMNICQEYATLNREVMAEIILNKLLGKSLKEFQAFTTIHNYINFKDNIIRKGSISAYEGEKLLIPINMRDGSLICVGKGNEDWNYSAPHGAGRLMSRTKAKEKVDYEEFKKSMEGIYSTTVTEATIDEAPMVYKPMKEIIENIVETVEIIDIIKPIYNFKAQG</sequence>
<accession>D9SVM2</accession>
<dbReference type="GO" id="GO:0006281">
    <property type="term" value="P:DNA repair"/>
    <property type="evidence" value="ECO:0007669"/>
    <property type="project" value="TreeGrafter"/>
</dbReference>
<evidence type="ECO:0000256" key="11">
    <source>
        <dbReference type="PIRSR" id="PIRSR601233-3"/>
    </source>
</evidence>
<evidence type="ECO:0000256" key="2">
    <source>
        <dbReference type="ARBA" id="ARBA00022598"/>
    </source>
</evidence>
<feature type="binding site" evidence="10">
    <location>
        <begin position="333"/>
        <end position="336"/>
    </location>
    <ligand>
        <name>GMP</name>
        <dbReference type="ChEBI" id="CHEBI:58115"/>
    </ligand>
</feature>
<dbReference type="AlphaFoldDB" id="D9SVM2"/>
<feature type="binding site" evidence="11">
    <location>
        <position position="144"/>
    </location>
    <ligand>
        <name>Mn(2+)</name>
        <dbReference type="ChEBI" id="CHEBI:29035"/>
        <label>1</label>
    </ligand>
</feature>